<name>A0A7Z7N9U7_9MYCO</name>
<keyword evidence="3" id="KW-0012">Acyltransferase</keyword>
<evidence type="ECO:0000259" key="2">
    <source>
        <dbReference type="Pfam" id="PF08237"/>
    </source>
</evidence>
<accession>A0A7Z7N9U7</accession>
<evidence type="ECO:0000313" key="4">
    <source>
        <dbReference type="Proteomes" id="UP000554965"/>
    </source>
</evidence>
<organism evidence="3 4">
    <name type="scientific">Mycobacterium simulans</name>
    <dbReference type="NCBI Taxonomy" id="627089"/>
    <lineage>
        <taxon>Bacteria</taxon>
        <taxon>Bacillati</taxon>
        <taxon>Actinomycetota</taxon>
        <taxon>Actinomycetes</taxon>
        <taxon>Mycobacteriales</taxon>
        <taxon>Mycobacteriaceae</taxon>
        <taxon>Mycobacterium</taxon>
    </lineage>
</organism>
<keyword evidence="4" id="KW-1185">Reference proteome</keyword>
<dbReference type="Proteomes" id="UP000554965">
    <property type="component" value="Unassembled WGS sequence"/>
</dbReference>
<keyword evidence="1" id="KW-0732">Signal</keyword>
<evidence type="ECO:0000256" key="1">
    <source>
        <dbReference type="SAM" id="SignalP"/>
    </source>
</evidence>
<dbReference type="Pfam" id="PF08237">
    <property type="entry name" value="PE-PPE"/>
    <property type="match status" value="1"/>
</dbReference>
<dbReference type="InterPro" id="IPR013228">
    <property type="entry name" value="PE-PPE_C"/>
</dbReference>
<evidence type="ECO:0000313" key="3">
    <source>
        <dbReference type="EMBL" id="SOJ54202.1"/>
    </source>
</evidence>
<dbReference type="AlphaFoldDB" id="A0A7Z7N9U7"/>
<proteinExistence type="predicted"/>
<dbReference type="GO" id="GO:0016746">
    <property type="term" value="F:acyltransferase activity"/>
    <property type="evidence" value="ECO:0007669"/>
    <property type="project" value="UniProtKB-KW"/>
</dbReference>
<feature type="domain" description="PE-PPE" evidence="2">
    <location>
        <begin position="79"/>
        <end position="313"/>
    </location>
</feature>
<dbReference type="EMBL" id="OCTY01000002">
    <property type="protein sequence ID" value="SOJ54202.1"/>
    <property type="molecule type" value="Genomic_DNA"/>
</dbReference>
<comment type="caution">
    <text evidence="3">The sequence shown here is derived from an EMBL/GenBank/DDBJ whole genome shotgun (WGS) entry which is preliminary data.</text>
</comment>
<feature type="signal peptide" evidence="1">
    <location>
        <begin position="1"/>
        <end position="27"/>
    </location>
</feature>
<keyword evidence="3" id="KW-0808">Transferase</keyword>
<sequence length="360" mass="38009">MKRLLACAFAAWLAGWVAGFGPGVATADPGSPWAPWQPPTPSPVGDAANAKVVYALGGARAPGIPWRDYTNRAGSGYFPNAKRDLIDYPAGAPFNWVPTMFLSGTRDRVTIGEAARQATNSLDTAIRHATEPAAAVGLSQGTLALDQEQVRLATDPTAPPPDRLQFTTIGDPMGTHAFGASFLSGIFPPGSYIPVIDYTMPQPVESQYDTNKIVASYDGLADFPDRPDNLLADANAFVASAIVHTPAAFTGPGDVPPQNIRTTVNSRGAATTTYLIPVNHLPLTLPLRYLGMSDAEVDAIDAMLQPQIDAGYSRNDNPFTRPVSVDPVRGMDPVAILDPATRDSIENAFATVRGIIGANG</sequence>
<feature type="chain" id="PRO_5031542765" evidence="1">
    <location>
        <begin position="28"/>
        <end position="360"/>
    </location>
</feature>
<gene>
    <name evidence="3" type="primary">chp2</name>
    <name evidence="3" type="ORF">MSIMFB_01701</name>
</gene>
<dbReference type="EC" id="2.3.1.-" evidence="3"/>
<protein>
    <submittedName>
        <fullName evidence="3">Diacyltrehalose acyltransferase Chp2</fullName>
        <ecNumber evidence="3">2.3.1.-</ecNumber>
    </submittedName>
</protein>
<dbReference type="RefSeq" id="WP_186242283.1">
    <property type="nucleotide sequence ID" value="NZ_OCTY01000002.1"/>
</dbReference>
<reference evidence="3 4" key="1">
    <citation type="submission" date="2017-10" db="EMBL/GenBank/DDBJ databases">
        <authorList>
            <consortium name="Urmite Genomes"/>
        </authorList>
    </citation>
    <scope>NUCLEOTIDE SEQUENCE [LARGE SCALE GENOMIC DNA]</scope>
    <source>
        <strain evidence="3 4">FB-527</strain>
    </source>
</reference>